<dbReference type="AlphaFoldDB" id="A0A397S830"/>
<gene>
    <name evidence="2" type="ORF">C1645_835306</name>
</gene>
<reference evidence="2 3" key="1">
    <citation type="submission" date="2018-06" db="EMBL/GenBank/DDBJ databases">
        <title>Comparative genomics reveals the genomic features of Rhizophagus irregularis, R. cerebriforme, R. diaphanum and Gigaspora rosea, and their symbiotic lifestyle signature.</title>
        <authorList>
            <person name="Morin E."/>
            <person name="San Clemente H."/>
            <person name="Chen E.C.H."/>
            <person name="De La Providencia I."/>
            <person name="Hainaut M."/>
            <person name="Kuo A."/>
            <person name="Kohler A."/>
            <person name="Murat C."/>
            <person name="Tang N."/>
            <person name="Roy S."/>
            <person name="Loubradou J."/>
            <person name="Henrissat B."/>
            <person name="Grigoriev I.V."/>
            <person name="Corradi N."/>
            <person name="Roux C."/>
            <person name="Martin F.M."/>
        </authorList>
    </citation>
    <scope>NUCLEOTIDE SEQUENCE [LARGE SCALE GENOMIC DNA]</scope>
    <source>
        <strain evidence="2 3">DAOM 227022</strain>
    </source>
</reference>
<evidence type="ECO:0000313" key="2">
    <source>
        <dbReference type="EMBL" id="RIA82480.1"/>
    </source>
</evidence>
<feature type="region of interest" description="Disordered" evidence="1">
    <location>
        <begin position="57"/>
        <end position="76"/>
    </location>
</feature>
<keyword evidence="3" id="KW-1185">Reference proteome</keyword>
<name>A0A397S830_9GLOM</name>
<dbReference type="OrthoDB" id="2439880at2759"/>
<dbReference type="EMBL" id="QKYT01000662">
    <property type="protein sequence ID" value="RIA82480.1"/>
    <property type="molecule type" value="Genomic_DNA"/>
</dbReference>
<dbReference type="Proteomes" id="UP000265703">
    <property type="component" value="Unassembled WGS sequence"/>
</dbReference>
<organism evidence="2 3">
    <name type="scientific">Glomus cerebriforme</name>
    <dbReference type="NCBI Taxonomy" id="658196"/>
    <lineage>
        <taxon>Eukaryota</taxon>
        <taxon>Fungi</taxon>
        <taxon>Fungi incertae sedis</taxon>
        <taxon>Mucoromycota</taxon>
        <taxon>Glomeromycotina</taxon>
        <taxon>Glomeromycetes</taxon>
        <taxon>Glomerales</taxon>
        <taxon>Glomeraceae</taxon>
        <taxon>Glomus</taxon>
    </lineage>
</organism>
<evidence type="ECO:0000313" key="3">
    <source>
        <dbReference type="Proteomes" id="UP000265703"/>
    </source>
</evidence>
<protein>
    <submittedName>
        <fullName evidence="2">Uncharacterized protein</fullName>
    </submittedName>
</protein>
<comment type="caution">
    <text evidence="2">The sequence shown here is derived from an EMBL/GenBank/DDBJ whole genome shotgun (WGS) entry which is preliminary data.</text>
</comment>
<accession>A0A397S830</accession>
<proteinExistence type="predicted"/>
<sequence length="76" mass="8936">MKQNEDIELMIIEQDVEISKEKNRKSEKDDETDKKIDTDLTFPLSINSENFCETTLADDTTDKMHPPNTEWPNDIY</sequence>
<evidence type="ECO:0000256" key="1">
    <source>
        <dbReference type="SAM" id="MobiDB-lite"/>
    </source>
</evidence>